<feature type="non-terminal residue" evidence="2">
    <location>
        <position position="1"/>
    </location>
</feature>
<organism evidence="2">
    <name type="scientific">uncultured Rubrobacteraceae bacterium</name>
    <dbReference type="NCBI Taxonomy" id="349277"/>
    <lineage>
        <taxon>Bacteria</taxon>
        <taxon>Bacillati</taxon>
        <taxon>Actinomycetota</taxon>
        <taxon>Rubrobacteria</taxon>
        <taxon>Rubrobacterales</taxon>
        <taxon>Rubrobacteraceae</taxon>
        <taxon>environmental samples</taxon>
    </lineage>
</organism>
<accession>A0A6J4PN73</accession>
<feature type="compositionally biased region" description="Basic and acidic residues" evidence="1">
    <location>
        <begin position="190"/>
        <end position="220"/>
    </location>
</feature>
<name>A0A6J4PN73_9ACTN</name>
<feature type="non-terminal residue" evidence="2">
    <location>
        <position position="295"/>
    </location>
</feature>
<sequence length="295" mass="31538">DRRAKRATPNPGVRGYRQPGGRGGAKPARARLPGARAHPRPAQTGGAGPGRAGRRGRARRHGRPLLRGPGARRRPRRLLRAELLGGRLRPRGAAGQDGRRRRVGGRRGALRLQLGRQRPSANRDRPLRQQVGGRGARAGAGPPPHGPQARLLHAELGDDARADPRWHPPPASRPGKAVPAGGRRGHRGLRRDGLRASGRVDRAGGGDRRGRADHARDRRGLRARRGKGGRLLPGPLGTVRGADGRGVRRDVPVVQRRGLRGGRGSPASRAPRADRLRGLPARPRMGGRGAPRGEL</sequence>
<feature type="compositionally biased region" description="Low complexity" evidence="1">
    <location>
        <begin position="230"/>
        <end position="241"/>
    </location>
</feature>
<feature type="compositionally biased region" description="Basic and acidic residues" evidence="1">
    <location>
        <begin position="242"/>
        <end position="251"/>
    </location>
</feature>
<dbReference type="AlphaFoldDB" id="A0A6J4PN73"/>
<reference evidence="2" key="1">
    <citation type="submission" date="2020-02" db="EMBL/GenBank/DDBJ databases">
        <authorList>
            <person name="Meier V. D."/>
        </authorList>
    </citation>
    <scope>NUCLEOTIDE SEQUENCE</scope>
    <source>
        <strain evidence="2">AVDCRST_MAG01</strain>
    </source>
</reference>
<protein>
    <submittedName>
        <fullName evidence="2">Uncharacterized protein</fullName>
    </submittedName>
</protein>
<dbReference type="EMBL" id="CADCUW010000315">
    <property type="protein sequence ID" value="CAA9420866.1"/>
    <property type="molecule type" value="Genomic_DNA"/>
</dbReference>
<feature type="compositionally biased region" description="Gly residues" evidence="1">
    <location>
        <begin position="286"/>
        <end position="295"/>
    </location>
</feature>
<evidence type="ECO:0000256" key="1">
    <source>
        <dbReference type="SAM" id="MobiDB-lite"/>
    </source>
</evidence>
<gene>
    <name evidence="2" type="ORF">AVDCRST_MAG01-01-2244</name>
</gene>
<feature type="compositionally biased region" description="Low complexity" evidence="1">
    <location>
        <begin position="25"/>
        <end position="44"/>
    </location>
</feature>
<feature type="region of interest" description="Disordered" evidence="1">
    <location>
        <begin position="1"/>
        <end position="295"/>
    </location>
</feature>
<proteinExistence type="predicted"/>
<feature type="compositionally biased region" description="Basic residues" evidence="1">
    <location>
        <begin position="99"/>
        <end position="109"/>
    </location>
</feature>
<feature type="compositionally biased region" description="Basic residues" evidence="1">
    <location>
        <begin position="52"/>
        <end position="78"/>
    </location>
</feature>
<evidence type="ECO:0000313" key="2">
    <source>
        <dbReference type="EMBL" id="CAA9420866.1"/>
    </source>
</evidence>
<feature type="compositionally biased region" description="Low complexity" evidence="1">
    <location>
        <begin position="81"/>
        <end position="96"/>
    </location>
</feature>
<feature type="compositionally biased region" description="Basic and acidic residues" evidence="1">
    <location>
        <begin position="152"/>
        <end position="166"/>
    </location>
</feature>